<dbReference type="AlphaFoldDB" id="A0A1L8RJI1"/>
<name>A0A1L8RJI1_9ENTE</name>
<keyword evidence="3" id="KW-1185">Reference proteome</keyword>
<reference evidence="2 3" key="1">
    <citation type="submission" date="2014-12" db="EMBL/GenBank/DDBJ databases">
        <title>Draft genome sequences of 29 type strains of Enterococci.</title>
        <authorList>
            <person name="Zhong Z."/>
            <person name="Sun Z."/>
            <person name="Liu W."/>
            <person name="Zhang W."/>
            <person name="Zhang H."/>
        </authorList>
    </citation>
    <scope>NUCLEOTIDE SEQUENCE [LARGE SCALE GENOMIC DNA]</scope>
    <source>
        <strain evidence="2 3">DSM 17029</strain>
    </source>
</reference>
<evidence type="ECO:0000256" key="1">
    <source>
        <dbReference type="SAM" id="Phobius"/>
    </source>
</evidence>
<feature type="transmembrane region" description="Helical" evidence="1">
    <location>
        <begin position="5"/>
        <end position="23"/>
    </location>
</feature>
<sequence>MGGGLVVLLMLLTFLPVPIMIFVGPIGAVAVTVFGWIILLGSAPFAFAYLTKSKQAGIQSSFLVGVAKLLQFFFIFDVIAIMVLSLKERKWQKLTVIVLLLLMVLLAVLVVLIRGVLPLR</sequence>
<keyword evidence="1" id="KW-0812">Transmembrane</keyword>
<dbReference type="Proteomes" id="UP000181884">
    <property type="component" value="Unassembled WGS sequence"/>
</dbReference>
<feature type="transmembrane region" description="Helical" evidence="1">
    <location>
        <begin position="62"/>
        <end position="84"/>
    </location>
</feature>
<feature type="transmembrane region" description="Helical" evidence="1">
    <location>
        <begin position="29"/>
        <end position="50"/>
    </location>
</feature>
<keyword evidence="1" id="KW-1133">Transmembrane helix</keyword>
<comment type="caution">
    <text evidence="2">The sequence shown here is derived from an EMBL/GenBank/DDBJ whole genome shotgun (WGS) entry which is preliminary data.</text>
</comment>
<gene>
    <name evidence="2" type="ORF">RU97_GL000174</name>
</gene>
<dbReference type="EMBL" id="JXKH01000001">
    <property type="protein sequence ID" value="OJG19941.1"/>
    <property type="molecule type" value="Genomic_DNA"/>
</dbReference>
<protein>
    <submittedName>
        <fullName evidence="2">Uncharacterized protein</fullName>
    </submittedName>
</protein>
<evidence type="ECO:0000313" key="3">
    <source>
        <dbReference type="Proteomes" id="UP000181884"/>
    </source>
</evidence>
<keyword evidence="1" id="KW-0472">Membrane</keyword>
<proteinExistence type="predicted"/>
<feature type="transmembrane region" description="Helical" evidence="1">
    <location>
        <begin position="96"/>
        <end position="117"/>
    </location>
</feature>
<accession>A0A1L8RJI1</accession>
<dbReference type="STRING" id="214095.RU97_GL000174"/>
<organism evidence="2 3">
    <name type="scientific">Enterococcus canis</name>
    <dbReference type="NCBI Taxonomy" id="214095"/>
    <lineage>
        <taxon>Bacteria</taxon>
        <taxon>Bacillati</taxon>
        <taxon>Bacillota</taxon>
        <taxon>Bacilli</taxon>
        <taxon>Lactobacillales</taxon>
        <taxon>Enterococcaceae</taxon>
        <taxon>Enterococcus</taxon>
    </lineage>
</organism>
<evidence type="ECO:0000313" key="2">
    <source>
        <dbReference type="EMBL" id="OJG19941.1"/>
    </source>
</evidence>